<dbReference type="InterPro" id="IPR011701">
    <property type="entry name" value="MFS"/>
</dbReference>
<dbReference type="RefSeq" id="WP_230067532.1">
    <property type="nucleotide sequence ID" value="NZ_BAABLL010000004.1"/>
</dbReference>
<evidence type="ECO:0000256" key="2">
    <source>
        <dbReference type="ARBA" id="ARBA00022448"/>
    </source>
</evidence>
<feature type="transmembrane region" description="Helical" evidence="6">
    <location>
        <begin position="159"/>
        <end position="181"/>
    </location>
</feature>
<feature type="transmembrane region" description="Helical" evidence="6">
    <location>
        <begin position="257"/>
        <end position="276"/>
    </location>
</feature>
<keyword evidence="5 6" id="KW-0472">Membrane</keyword>
<comment type="subcellular location">
    <subcellularLocation>
        <location evidence="1">Cell membrane</location>
        <topology evidence="1">Multi-pass membrane protein</topology>
    </subcellularLocation>
</comment>
<dbReference type="Proteomes" id="UP001595773">
    <property type="component" value="Unassembled WGS sequence"/>
</dbReference>
<keyword evidence="4 6" id="KW-1133">Transmembrane helix</keyword>
<dbReference type="InterPro" id="IPR020846">
    <property type="entry name" value="MFS_dom"/>
</dbReference>
<evidence type="ECO:0000256" key="4">
    <source>
        <dbReference type="ARBA" id="ARBA00022989"/>
    </source>
</evidence>
<accession>A0ABV8R0Y6</accession>
<evidence type="ECO:0000256" key="6">
    <source>
        <dbReference type="SAM" id="Phobius"/>
    </source>
</evidence>
<protein>
    <submittedName>
        <fullName evidence="8">MFS transporter</fullName>
    </submittedName>
</protein>
<dbReference type="InterPro" id="IPR036259">
    <property type="entry name" value="MFS_trans_sf"/>
</dbReference>
<keyword evidence="9" id="KW-1185">Reference proteome</keyword>
<keyword evidence="3 6" id="KW-0812">Transmembrane</keyword>
<feature type="transmembrane region" description="Helical" evidence="6">
    <location>
        <begin position="125"/>
        <end position="147"/>
    </location>
</feature>
<feature type="transmembrane region" description="Helical" evidence="6">
    <location>
        <begin position="326"/>
        <end position="345"/>
    </location>
</feature>
<proteinExistence type="predicted"/>
<feature type="transmembrane region" description="Helical" evidence="6">
    <location>
        <begin position="417"/>
        <end position="434"/>
    </location>
</feature>
<dbReference type="PROSITE" id="PS50850">
    <property type="entry name" value="MFS"/>
    <property type="match status" value="1"/>
</dbReference>
<gene>
    <name evidence="8" type="ORF">ACFOW9_08710</name>
</gene>
<feature type="transmembrane region" description="Helical" evidence="6">
    <location>
        <begin position="34"/>
        <end position="56"/>
    </location>
</feature>
<dbReference type="Pfam" id="PF07690">
    <property type="entry name" value="MFS_1"/>
    <property type="match status" value="1"/>
</dbReference>
<organism evidence="8 9">
    <name type="scientific">Arthrobacter cryoconiti</name>
    <dbReference type="NCBI Taxonomy" id="748907"/>
    <lineage>
        <taxon>Bacteria</taxon>
        <taxon>Bacillati</taxon>
        <taxon>Actinomycetota</taxon>
        <taxon>Actinomycetes</taxon>
        <taxon>Micrococcales</taxon>
        <taxon>Micrococcaceae</taxon>
        <taxon>Arthrobacter</taxon>
    </lineage>
</organism>
<dbReference type="EMBL" id="JBHSCQ010000010">
    <property type="protein sequence ID" value="MFC4265682.1"/>
    <property type="molecule type" value="Genomic_DNA"/>
</dbReference>
<feature type="transmembrane region" description="Helical" evidence="6">
    <location>
        <begin position="393"/>
        <end position="411"/>
    </location>
</feature>
<evidence type="ECO:0000256" key="3">
    <source>
        <dbReference type="ARBA" id="ARBA00022692"/>
    </source>
</evidence>
<name>A0ABV8R0Y6_9MICC</name>
<feature type="domain" description="Major facilitator superfamily (MFS) profile" evidence="7">
    <location>
        <begin position="34"/>
        <end position="438"/>
    </location>
</feature>
<evidence type="ECO:0000313" key="8">
    <source>
        <dbReference type="EMBL" id="MFC4265682.1"/>
    </source>
</evidence>
<evidence type="ECO:0000313" key="9">
    <source>
        <dbReference type="Proteomes" id="UP001595773"/>
    </source>
</evidence>
<evidence type="ECO:0000259" key="7">
    <source>
        <dbReference type="PROSITE" id="PS50850"/>
    </source>
</evidence>
<feature type="transmembrane region" description="Helical" evidence="6">
    <location>
        <begin position="351"/>
        <end position="372"/>
    </location>
</feature>
<feature type="transmembrane region" description="Helical" evidence="6">
    <location>
        <begin position="296"/>
        <end position="314"/>
    </location>
</feature>
<evidence type="ECO:0000256" key="5">
    <source>
        <dbReference type="ARBA" id="ARBA00023136"/>
    </source>
</evidence>
<comment type="caution">
    <text evidence="8">The sequence shown here is derived from an EMBL/GenBank/DDBJ whole genome shotgun (WGS) entry which is preliminary data.</text>
</comment>
<dbReference type="Gene3D" id="1.20.1250.20">
    <property type="entry name" value="MFS general substrate transporter like domains"/>
    <property type="match status" value="1"/>
</dbReference>
<evidence type="ECO:0000256" key="1">
    <source>
        <dbReference type="ARBA" id="ARBA00004651"/>
    </source>
</evidence>
<feature type="transmembrane region" description="Helical" evidence="6">
    <location>
        <begin position="187"/>
        <end position="206"/>
    </location>
</feature>
<keyword evidence="2" id="KW-0813">Transport</keyword>
<dbReference type="CDD" id="cd17316">
    <property type="entry name" value="MFS_SV2_like"/>
    <property type="match status" value="1"/>
</dbReference>
<dbReference type="PANTHER" id="PTHR23511:SF34">
    <property type="entry name" value="SYNAPTIC VESICLE GLYCOPROTEIN 2"/>
    <property type="match status" value="1"/>
</dbReference>
<dbReference type="SUPFAM" id="SSF103473">
    <property type="entry name" value="MFS general substrate transporter"/>
    <property type="match status" value="1"/>
</dbReference>
<dbReference type="PANTHER" id="PTHR23511">
    <property type="entry name" value="SYNAPTIC VESICLE GLYCOPROTEIN 2"/>
    <property type="match status" value="1"/>
</dbReference>
<sequence length="443" mass="48315">MGNDAKISSERSRQTTTIGDVFERMTFTRAHWKIAIALFVVFVIESWEQLALVYVSDDVVKQFSLNEVQLGWLLAAVATGMIPGVLVWGPIADRIGRRKVATISLATYGVVALLSAVAPSFTVLLAIRIVAGFLFAGIYTVTFPYFLELMPTRVRGRATVLLSIGWPIGVLLALGVTVTFSSLGWRAVVLASAAACLWLFVIRAWVPESPHWLAIKGRDSEASTVLRKLGVEIPEGTKFEMKASALGNPIKLVQKPFLRITIQMLIVNFAFNWGYWGLQVWLPTLLQQRGLSLSDSLGFVAISAMFMIPGYLVASFLTTRWGRRAVFLLFIGGAIAGGVLFALSWDLTSLNVANFILSFFILGGWGIWNTWNGELYPTSLRNTGFSWATSAQLISNAIAPAVIGVMLAGAASFSTTVLFIVAFLVVTFLAAMTLPETEGKELS</sequence>
<feature type="transmembrane region" description="Helical" evidence="6">
    <location>
        <begin position="100"/>
        <end position="119"/>
    </location>
</feature>
<reference evidence="9" key="1">
    <citation type="journal article" date="2019" name="Int. J. Syst. Evol. Microbiol.">
        <title>The Global Catalogue of Microorganisms (GCM) 10K type strain sequencing project: providing services to taxonomists for standard genome sequencing and annotation.</title>
        <authorList>
            <consortium name="The Broad Institute Genomics Platform"/>
            <consortium name="The Broad Institute Genome Sequencing Center for Infectious Disease"/>
            <person name="Wu L."/>
            <person name="Ma J."/>
        </authorList>
    </citation>
    <scope>NUCLEOTIDE SEQUENCE [LARGE SCALE GENOMIC DNA]</scope>
    <source>
        <strain evidence="9">CGMCC 1.10698</strain>
    </source>
</reference>
<feature type="transmembrane region" description="Helical" evidence="6">
    <location>
        <begin position="68"/>
        <end position="88"/>
    </location>
</feature>